<dbReference type="Pfam" id="PF13519">
    <property type="entry name" value="VWA_2"/>
    <property type="match status" value="1"/>
</dbReference>
<dbReference type="InterPro" id="IPR002035">
    <property type="entry name" value="VWF_A"/>
</dbReference>
<accession>A0ABN2CIB0</accession>
<reference evidence="2 3" key="1">
    <citation type="journal article" date="2019" name="Int. J. Syst. Evol. Microbiol.">
        <title>The Global Catalogue of Microorganisms (GCM) 10K type strain sequencing project: providing services to taxonomists for standard genome sequencing and annotation.</title>
        <authorList>
            <consortium name="The Broad Institute Genomics Platform"/>
            <consortium name="The Broad Institute Genome Sequencing Center for Infectious Disease"/>
            <person name="Wu L."/>
            <person name="Ma J."/>
        </authorList>
    </citation>
    <scope>NUCLEOTIDE SEQUENCE [LARGE SCALE GENOMIC DNA]</scope>
    <source>
        <strain evidence="2 3">JCM 15933</strain>
    </source>
</reference>
<dbReference type="InterPro" id="IPR036465">
    <property type="entry name" value="vWFA_dom_sf"/>
</dbReference>
<evidence type="ECO:0000259" key="1">
    <source>
        <dbReference type="PROSITE" id="PS50234"/>
    </source>
</evidence>
<dbReference type="PROSITE" id="PS50234">
    <property type="entry name" value="VWFA"/>
    <property type="match status" value="1"/>
</dbReference>
<protein>
    <recommendedName>
        <fullName evidence="1">VWFA domain-containing protein</fullName>
    </recommendedName>
</protein>
<dbReference type="Proteomes" id="UP001501470">
    <property type="component" value="Unassembled WGS sequence"/>
</dbReference>
<keyword evidence="3" id="KW-1185">Reference proteome</keyword>
<feature type="domain" description="VWFA" evidence="1">
    <location>
        <begin position="10"/>
        <end position="201"/>
    </location>
</feature>
<organism evidence="2 3">
    <name type="scientific">Dactylosporangium maewongense</name>
    <dbReference type="NCBI Taxonomy" id="634393"/>
    <lineage>
        <taxon>Bacteria</taxon>
        <taxon>Bacillati</taxon>
        <taxon>Actinomycetota</taxon>
        <taxon>Actinomycetes</taxon>
        <taxon>Micromonosporales</taxon>
        <taxon>Micromonosporaceae</taxon>
        <taxon>Dactylosporangium</taxon>
    </lineage>
</organism>
<dbReference type="RefSeq" id="WP_344511388.1">
    <property type="nucleotide sequence ID" value="NZ_BAAAQD010000028.1"/>
</dbReference>
<dbReference type="EMBL" id="BAAAQD010000028">
    <property type="protein sequence ID" value="GAA1559101.1"/>
    <property type="molecule type" value="Genomic_DNA"/>
</dbReference>
<comment type="caution">
    <text evidence="2">The sequence shown here is derived from an EMBL/GenBank/DDBJ whole genome shotgun (WGS) entry which is preliminary data.</text>
</comment>
<evidence type="ECO:0000313" key="2">
    <source>
        <dbReference type="EMBL" id="GAA1559101.1"/>
    </source>
</evidence>
<gene>
    <name evidence="2" type="ORF">GCM10009827_095120</name>
</gene>
<sequence>MDHSGAKLLPFYLVVDVSLSMQGSKLDEANKIMPAIVDALSENPILSDKVRFGLIDFSDDAQVRLPLCDLLDPDLTLPALSVRGGTSYAAAFQTLQREIDANVAQLKADQYVVHRPAVWFISDGEPTDQKQVWERAFADLTSARIYPNFIPCGVDQADIKVMSSLIHPSAGAKKMALYMMETGHDPAKAITGMAEILISSMIQSGLSLAGGGTGTILPPKSSLPAGIKQYDPDDFV</sequence>
<dbReference type="SUPFAM" id="SSF53300">
    <property type="entry name" value="vWA-like"/>
    <property type="match status" value="1"/>
</dbReference>
<dbReference type="SMART" id="SM00327">
    <property type="entry name" value="VWA"/>
    <property type="match status" value="1"/>
</dbReference>
<proteinExistence type="predicted"/>
<name>A0ABN2CIB0_9ACTN</name>
<dbReference type="Gene3D" id="3.40.50.410">
    <property type="entry name" value="von Willebrand factor, type A domain"/>
    <property type="match status" value="1"/>
</dbReference>
<evidence type="ECO:0000313" key="3">
    <source>
        <dbReference type="Proteomes" id="UP001501470"/>
    </source>
</evidence>